<evidence type="ECO:0000313" key="12">
    <source>
        <dbReference type="EMBL" id="KAL3696022.1"/>
    </source>
</evidence>
<dbReference type="InterPro" id="IPR018085">
    <property type="entry name" value="Ura-DNA_Glyclase_AS"/>
</dbReference>
<evidence type="ECO:0000256" key="5">
    <source>
        <dbReference type="ARBA" id="ARBA00022801"/>
    </source>
</evidence>
<keyword evidence="6 7" id="KW-0234">DNA repair</keyword>
<comment type="similarity">
    <text evidence="2 7 9">Belongs to the uracil-DNA glycosylase (UDG) superfamily. UNG family.</text>
</comment>
<protein>
    <recommendedName>
        <fullName evidence="3 7">Uracil-DNA glycosylase</fullName>
        <shortName evidence="7">UDG</shortName>
        <ecNumber evidence="3 7">3.2.2.27</ecNumber>
    </recommendedName>
</protein>
<dbReference type="EC" id="3.2.2.27" evidence="3 7"/>
<dbReference type="EMBL" id="JBJQOH010000002">
    <property type="protein sequence ID" value="KAL3696022.1"/>
    <property type="molecule type" value="Genomic_DNA"/>
</dbReference>
<dbReference type="NCBIfam" id="NF003589">
    <property type="entry name" value="PRK05254.1-2"/>
    <property type="match status" value="1"/>
</dbReference>
<feature type="compositionally biased region" description="Basic and acidic residues" evidence="10">
    <location>
        <begin position="62"/>
        <end position="78"/>
    </location>
</feature>
<feature type="active site" description="Proton acceptor" evidence="7 8">
    <location>
        <position position="207"/>
    </location>
</feature>
<dbReference type="InterPro" id="IPR036895">
    <property type="entry name" value="Uracil-DNA_glycosylase-like_sf"/>
</dbReference>
<dbReference type="CDD" id="cd10027">
    <property type="entry name" value="UDG-F1-like"/>
    <property type="match status" value="1"/>
</dbReference>
<evidence type="ECO:0000256" key="4">
    <source>
        <dbReference type="ARBA" id="ARBA00022763"/>
    </source>
</evidence>
<dbReference type="NCBIfam" id="NF003588">
    <property type="entry name" value="PRK05254.1-1"/>
    <property type="match status" value="1"/>
</dbReference>
<evidence type="ECO:0000256" key="3">
    <source>
        <dbReference type="ARBA" id="ARBA00012030"/>
    </source>
</evidence>
<dbReference type="Pfam" id="PF03167">
    <property type="entry name" value="UDG"/>
    <property type="match status" value="1"/>
</dbReference>
<evidence type="ECO:0000313" key="13">
    <source>
        <dbReference type="Proteomes" id="UP001633002"/>
    </source>
</evidence>
<dbReference type="InterPro" id="IPR002043">
    <property type="entry name" value="UDG_fam1"/>
</dbReference>
<dbReference type="FunFam" id="3.40.470.10:FF:000001">
    <property type="entry name" value="Uracil-DNA glycosylase"/>
    <property type="match status" value="1"/>
</dbReference>
<dbReference type="NCBIfam" id="TIGR00628">
    <property type="entry name" value="ung"/>
    <property type="match status" value="1"/>
</dbReference>
<dbReference type="HAMAP" id="MF_00148">
    <property type="entry name" value="UDG"/>
    <property type="match status" value="1"/>
</dbReference>
<dbReference type="SMART" id="SM00986">
    <property type="entry name" value="UDG"/>
    <property type="match status" value="1"/>
</dbReference>
<organism evidence="12 13">
    <name type="scientific">Riccia sorocarpa</name>
    <dbReference type="NCBI Taxonomy" id="122646"/>
    <lineage>
        <taxon>Eukaryota</taxon>
        <taxon>Viridiplantae</taxon>
        <taxon>Streptophyta</taxon>
        <taxon>Embryophyta</taxon>
        <taxon>Marchantiophyta</taxon>
        <taxon>Marchantiopsida</taxon>
        <taxon>Marchantiidae</taxon>
        <taxon>Marchantiales</taxon>
        <taxon>Ricciaceae</taxon>
        <taxon>Riccia</taxon>
    </lineage>
</organism>
<dbReference type="GO" id="GO:0004844">
    <property type="term" value="F:uracil DNA N-glycosylase activity"/>
    <property type="evidence" value="ECO:0007669"/>
    <property type="project" value="UniProtKB-UniRule"/>
</dbReference>
<dbReference type="SMART" id="SM00987">
    <property type="entry name" value="UreE_C"/>
    <property type="match status" value="1"/>
</dbReference>
<evidence type="ECO:0000256" key="9">
    <source>
        <dbReference type="RuleBase" id="RU003780"/>
    </source>
</evidence>
<dbReference type="PANTHER" id="PTHR11264:SF0">
    <property type="entry name" value="URACIL-DNA GLYCOSYLASE"/>
    <property type="match status" value="1"/>
</dbReference>
<feature type="domain" description="Uracil-DNA glycosylase-like" evidence="11">
    <location>
        <begin position="192"/>
        <end position="352"/>
    </location>
</feature>
<gene>
    <name evidence="12" type="ORF">R1sor_010098</name>
</gene>
<keyword evidence="7" id="KW-0496">Mitochondrion</keyword>
<comment type="caution">
    <text evidence="12">The sequence shown here is derived from an EMBL/GenBank/DDBJ whole genome shotgun (WGS) entry which is preliminary data.</text>
</comment>
<dbReference type="GO" id="GO:0005739">
    <property type="term" value="C:mitochondrion"/>
    <property type="evidence" value="ECO:0007669"/>
    <property type="project" value="UniProtKB-SubCell"/>
</dbReference>
<name>A0ABD3HZR5_9MARC</name>
<evidence type="ECO:0000256" key="8">
    <source>
        <dbReference type="PROSITE-ProRule" id="PRU10072"/>
    </source>
</evidence>
<dbReference type="NCBIfam" id="NF003592">
    <property type="entry name" value="PRK05254.1-5"/>
    <property type="match status" value="1"/>
</dbReference>
<keyword evidence="13" id="KW-1185">Reference proteome</keyword>
<comment type="subcellular location">
    <subcellularLocation>
        <location evidence="7">Mitochondrion</location>
    </subcellularLocation>
    <subcellularLocation>
        <location evidence="7">Nucleus</location>
    </subcellularLocation>
</comment>
<dbReference type="GO" id="GO:0005634">
    <property type="term" value="C:nucleus"/>
    <property type="evidence" value="ECO:0007669"/>
    <property type="project" value="UniProtKB-SubCell"/>
</dbReference>
<accession>A0ABD3HZR5</accession>
<feature type="region of interest" description="Disordered" evidence="10">
    <location>
        <begin position="28"/>
        <end position="105"/>
    </location>
</feature>
<evidence type="ECO:0000256" key="1">
    <source>
        <dbReference type="ARBA" id="ARBA00001400"/>
    </source>
</evidence>
<dbReference type="InterPro" id="IPR005122">
    <property type="entry name" value="Uracil-DNA_glycosylase-like"/>
</dbReference>
<evidence type="ECO:0000256" key="6">
    <source>
        <dbReference type="ARBA" id="ARBA00023204"/>
    </source>
</evidence>
<comment type="function">
    <text evidence="7 9">Excises uracil residues from the DNA which can arise as a result of misincorporation of dUMP residues by DNA polymerase or due to deamination of cytosine.</text>
</comment>
<evidence type="ECO:0000256" key="2">
    <source>
        <dbReference type="ARBA" id="ARBA00008184"/>
    </source>
</evidence>
<dbReference type="PROSITE" id="PS00130">
    <property type="entry name" value="U_DNA_GLYCOSYLASE"/>
    <property type="match status" value="1"/>
</dbReference>
<keyword evidence="4 7" id="KW-0227">DNA damage</keyword>
<dbReference type="Gene3D" id="3.40.470.10">
    <property type="entry name" value="Uracil-DNA glycosylase-like domain"/>
    <property type="match status" value="1"/>
</dbReference>
<dbReference type="AlphaFoldDB" id="A0ABD3HZR5"/>
<dbReference type="SUPFAM" id="SSF52141">
    <property type="entry name" value="Uracil-DNA glycosylase-like"/>
    <property type="match status" value="1"/>
</dbReference>
<keyword evidence="5 7" id="KW-0378">Hydrolase</keyword>
<reference evidence="12 13" key="1">
    <citation type="submission" date="2024-09" db="EMBL/GenBank/DDBJ databases">
        <title>Chromosome-scale assembly of Riccia sorocarpa.</title>
        <authorList>
            <person name="Paukszto L."/>
        </authorList>
    </citation>
    <scope>NUCLEOTIDE SEQUENCE [LARGE SCALE GENOMIC DNA]</scope>
    <source>
        <strain evidence="12">LP-2024</strain>
        <tissue evidence="12">Aerial parts of the thallus</tissue>
    </source>
</reference>
<keyword evidence="7" id="KW-0539">Nucleus</keyword>
<dbReference type="Proteomes" id="UP001633002">
    <property type="component" value="Unassembled WGS sequence"/>
</dbReference>
<dbReference type="NCBIfam" id="NF003591">
    <property type="entry name" value="PRK05254.1-4"/>
    <property type="match status" value="1"/>
</dbReference>
<evidence type="ECO:0000256" key="10">
    <source>
        <dbReference type="SAM" id="MobiDB-lite"/>
    </source>
</evidence>
<evidence type="ECO:0000256" key="7">
    <source>
        <dbReference type="HAMAP-Rule" id="MF_03166"/>
    </source>
</evidence>
<comment type="catalytic activity">
    <reaction evidence="1 7 9">
        <text>Hydrolyzes single-stranded DNA or mismatched double-stranded DNA and polynucleotides, releasing free uracil.</text>
        <dbReference type="EC" id="3.2.2.27"/>
    </reaction>
</comment>
<sequence length="364" mass="39383">MASSKGQNTIAACFQAAKRVRVDAGVNAARISSGDPGAELSGDEVASDSKKPKILAAVGAEASKDDSAGINADKREDESGSGSGEGERETAVASDEEGSQLNKEQKMRMELNKAIARAKRNLKTCEERVAQASGEGSFPDFKDLLVEPTWLTSLEEEFSKSYMSKLHSFVQQEANGAKPIYPPPALVFNAFNTCPFDKVKVVIIGQDPYHGPRQAMGLSFSVPHGVKVPSSLVNIFKEIRDDVGCPVPSHGNLEKWAQQGVLLLNAVLTVRQASPNSHAKKGWENFTDAAIRAVQQLKPGTIFLLWGNSAQDKARLIDASKHHILKAAHPSGLSAHKGFFKCRHFSKTNELLEKAGELPIDWQL</sequence>
<dbReference type="PANTHER" id="PTHR11264">
    <property type="entry name" value="URACIL-DNA GLYCOSYLASE"/>
    <property type="match status" value="1"/>
</dbReference>
<dbReference type="GO" id="GO:0006284">
    <property type="term" value="P:base-excision repair"/>
    <property type="evidence" value="ECO:0007669"/>
    <property type="project" value="UniProtKB-UniRule"/>
</dbReference>
<evidence type="ECO:0000259" key="11">
    <source>
        <dbReference type="SMART" id="SM00986"/>
    </source>
</evidence>
<proteinExistence type="inferred from homology"/>